<proteinExistence type="predicted"/>
<accession>A0A6I8LQ59</accession>
<evidence type="ECO:0000313" key="2">
    <source>
        <dbReference type="EMBL" id="VVJ18618.1"/>
    </source>
</evidence>
<organism evidence="2 3">
    <name type="scientific">Amycolatopsis camponoti</name>
    <dbReference type="NCBI Taxonomy" id="2606593"/>
    <lineage>
        <taxon>Bacteria</taxon>
        <taxon>Bacillati</taxon>
        <taxon>Actinomycetota</taxon>
        <taxon>Actinomycetes</taxon>
        <taxon>Pseudonocardiales</taxon>
        <taxon>Pseudonocardiaceae</taxon>
        <taxon>Amycolatopsis</taxon>
    </lineage>
</organism>
<dbReference type="RefSeq" id="WP_155543588.1">
    <property type="nucleotide sequence ID" value="NZ_CABVGP010000001.1"/>
</dbReference>
<feature type="region of interest" description="Disordered" evidence="1">
    <location>
        <begin position="85"/>
        <end position="130"/>
    </location>
</feature>
<dbReference type="EMBL" id="CABVGP010000001">
    <property type="protein sequence ID" value="VVJ18618.1"/>
    <property type="molecule type" value="Genomic_DNA"/>
</dbReference>
<reference evidence="2 3" key="1">
    <citation type="submission" date="2019-09" db="EMBL/GenBank/DDBJ databases">
        <authorList>
            <person name="Leyn A S."/>
        </authorList>
    </citation>
    <scope>NUCLEOTIDE SEQUENCE [LARGE SCALE GENOMIC DNA]</scope>
    <source>
        <strain evidence="2">AA231_1</strain>
    </source>
</reference>
<sequence length="130" mass="13607">MKASELADAAFEAPEPAYGTRLAAIRASAEADGVSVLVDLHGALVDLRFDRWALNRSPGELAGVIRRLASEAGADALRQGREVLGDVLPDGAEGPRFGPRPSSEPPGEVGGPAIRPRPAPDEFLPTTWAT</sequence>
<evidence type="ECO:0000313" key="3">
    <source>
        <dbReference type="Proteomes" id="UP000399805"/>
    </source>
</evidence>
<keyword evidence="3" id="KW-1185">Reference proteome</keyword>
<protein>
    <recommendedName>
        <fullName evidence="4">YbaB/EbfC DNA-binding family protein</fullName>
    </recommendedName>
</protein>
<dbReference type="Proteomes" id="UP000399805">
    <property type="component" value="Unassembled WGS sequence"/>
</dbReference>
<feature type="compositionally biased region" description="Low complexity" evidence="1">
    <location>
        <begin position="94"/>
        <end position="107"/>
    </location>
</feature>
<name>A0A6I8LQ59_9PSEU</name>
<dbReference type="AlphaFoldDB" id="A0A6I8LQ59"/>
<evidence type="ECO:0008006" key="4">
    <source>
        <dbReference type="Google" id="ProtNLM"/>
    </source>
</evidence>
<gene>
    <name evidence="2" type="ORF">AA23TX_03639</name>
</gene>
<evidence type="ECO:0000256" key="1">
    <source>
        <dbReference type="SAM" id="MobiDB-lite"/>
    </source>
</evidence>